<dbReference type="Proteomes" id="UP000199360">
    <property type="component" value="Unassembled WGS sequence"/>
</dbReference>
<gene>
    <name evidence="5" type="ORF">GA0070213_110112</name>
</gene>
<dbReference type="Pfam" id="PF20736">
    <property type="entry name" value="Glyco_hydro127M"/>
    <property type="match status" value="1"/>
</dbReference>
<dbReference type="PANTHER" id="PTHR43465">
    <property type="entry name" value="DUF1680 DOMAIN PROTEIN (AFU_ORTHOLOGUE AFUA_1G08910)"/>
    <property type="match status" value="1"/>
</dbReference>
<accession>A0A1C5JDC5</accession>
<dbReference type="InterPro" id="IPR008928">
    <property type="entry name" value="6-hairpin_glycosidase_sf"/>
</dbReference>
<feature type="domain" description="Non-reducing end beta-L-arabinofuranosidase-like GH127 C-terminal" evidence="4">
    <location>
        <begin position="507"/>
        <end position="621"/>
    </location>
</feature>
<feature type="domain" description="Non-reducing end beta-L-arabinofuranosidase-like GH127 catalytic" evidence="2">
    <location>
        <begin position="27"/>
        <end position="398"/>
    </location>
</feature>
<protein>
    <recommendedName>
        <fullName evidence="7">Glycoside hydrolase family 127 protein</fullName>
    </recommendedName>
</protein>
<dbReference type="InterPro" id="IPR049174">
    <property type="entry name" value="Beta-AFase-like"/>
</dbReference>
<organism evidence="5 6">
    <name type="scientific">Micromonospora humi</name>
    <dbReference type="NCBI Taxonomy" id="745366"/>
    <lineage>
        <taxon>Bacteria</taxon>
        <taxon>Bacillati</taxon>
        <taxon>Actinomycetota</taxon>
        <taxon>Actinomycetes</taxon>
        <taxon>Micromonosporales</taxon>
        <taxon>Micromonosporaceae</taxon>
        <taxon>Micromonospora</taxon>
    </lineage>
</organism>
<evidence type="ECO:0000259" key="4">
    <source>
        <dbReference type="Pfam" id="PF20737"/>
    </source>
</evidence>
<dbReference type="InterPro" id="IPR049046">
    <property type="entry name" value="Beta-AFase-like_GH127_middle"/>
</dbReference>
<evidence type="ECO:0008006" key="7">
    <source>
        <dbReference type="Google" id="ProtNLM"/>
    </source>
</evidence>
<dbReference type="EMBL" id="FMDM01000010">
    <property type="protein sequence ID" value="SCG68518.1"/>
    <property type="molecule type" value="Genomic_DNA"/>
</dbReference>
<proteinExistence type="predicted"/>
<feature type="domain" description="Non-reducing end beta-L-arabinofuranosidase-like GH127 middle" evidence="3">
    <location>
        <begin position="409"/>
        <end position="504"/>
    </location>
</feature>
<dbReference type="InterPro" id="IPR012878">
    <property type="entry name" value="Beta-AFase-like_GH127_cat"/>
</dbReference>
<evidence type="ECO:0000259" key="2">
    <source>
        <dbReference type="Pfam" id="PF07944"/>
    </source>
</evidence>
<evidence type="ECO:0000313" key="5">
    <source>
        <dbReference type="EMBL" id="SCG68518.1"/>
    </source>
</evidence>
<dbReference type="AlphaFoldDB" id="A0A1C5JDC5"/>
<dbReference type="OrthoDB" id="9757939at2"/>
<name>A0A1C5JDC5_9ACTN</name>
<dbReference type="InterPro" id="IPR049049">
    <property type="entry name" value="Beta-AFase-like_GH127_C"/>
</dbReference>
<reference evidence="6" key="1">
    <citation type="submission" date="2016-06" db="EMBL/GenBank/DDBJ databases">
        <authorList>
            <person name="Varghese N."/>
            <person name="Submissions Spin"/>
        </authorList>
    </citation>
    <scope>NUCLEOTIDE SEQUENCE [LARGE SCALE GENOMIC DNA]</scope>
    <source>
        <strain evidence="6">DSM 45647</strain>
    </source>
</reference>
<evidence type="ECO:0000256" key="1">
    <source>
        <dbReference type="SAM" id="MobiDB-lite"/>
    </source>
</evidence>
<keyword evidence="6" id="KW-1185">Reference proteome</keyword>
<dbReference type="PANTHER" id="PTHR43465:SF2">
    <property type="entry name" value="DUF1680 DOMAIN PROTEIN (AFU_ORTHOLOGUE AFUA_1G08910)"/>
    <property type="match status" value="1"/>
</dbReference>
<sequence length="623" mass="68142">MADKHPGPVVDTSASRHARLRPVSAPDVRITDDFWAPRLRRNREVTIPAQHAQCESTGALRNFARAAGSADGDFSGRYYSDSDVYKWIEAASWSMATHPSEELADRLDSVIELVAGAQDPDGYLNTYFSVDRVHERWTDLVVRHEMYCVGHLVAAAVAHARATGRSTLLDVALRACAHIADRFTPGRVTGACGHPGLEMALVELYRTTGDERWLTLATWQLDSRGRGVLDGSEYLVDHQPVRQQDRVTGHAVRALYLYSGMADVVLETGDPELRAALERLWADLSGAKTAVTGGVGARWDGEAFGDAYELPDRSYNETCAAIAHIFLAWRLLLLTGEPQYRDVVETALHNGVLPGLSLSGTEFFYQNPLADAGRHRRAEWFSCACCPPNIARLLASLPGYLYTTDDDGIQVQLYIGNQAELRLADGIPVRLDLATELPWRGEVRLTVDPAEPREFTVTLPVPGWAGADVTVRVNGDPVALDTGRRRIALRRTWSAGDTVEVTLPTEVRTLVGHPRVTAVHRRAALAMGPLVYCLEQADHHGTAVADIRLTGVERWTVAHEPELLGGVCTLSAQAGAAPVDDGPLYRPYREPAAPTSGVSVTAVPYFAWANRTPGEMRVFVPLA</sequence>
<evidence type="ECO:0000259" key="3">
    <source>
        <dbReference type="Pfam" id="PF20736"/>
    </source>
</evidence>
<feature type="region of interest" description="Disordered" evidence="1">
    <location>
        <begin position="1"/>
        <end position="20"/>
    </location>
</feature>
<evidence type="ECO:0000313" key="6">
    <source>
        <dbReference type="Proteomes" id="UP000199360"/>
    </source>
</evidence>
<dbReference type="SUPFAM" id="SSF48208">
    <property type="entry name" value="Six-hairpin glycosidases"/>
    <property type="match status" value="1"/>
</dbReference>
<dbReference type="Pfam" id="PF07944">
    <property type="entry name" value="Beta-AFase-like_GH127_cat"/>
    <property type="match status" value="1"/>
</dbReference>
<dbReference type="GO" id="GO:0005975">
    <property type="term" value="P:carbohydrate metabolic process"/>
    <property type="evidence" value="ECO:0007669"/>
    <property type="project" value="InterPro"/>
</dbReference>
<dbReference type="Pfam" id="PF20737">
    <property type="entry name" value="Glyco_hydro127C"/>
    <property type="match status" value="1"/>
</dbReference>
<dbReference type="RefSeq" id="WP_091066497.1">
    <property type="nucleotide sequence ID" value="NZ_FMDM01000010.1"/>
</dbReference>
<dbReference type="STRING" id="745366.GA0070213_110112"/>